<dbReference type="Proteomes" id="UP000054166">
    <property type="component" value="Unassembled WGS sequence"/>
</dbReference>
<dbReference type="AlphaFoldDB" id="A0A0C3FAD4"/>
<dbReference type="EMBL" id="KN833030">
    <property type="protein sequence ID" value="KIM76879.1"/>
    <property type="molecule type" value="Genomic_DNA"/>
</dbReference>
<accession>A0A0C3FAD4</accession>
<sequence>MVLLQFSSWNRTTFTARIPRSFISDGIGSNNGKPVPAGRRDDEIGHQMPGSLTYGCEGYVFDDRNVKEKYIAKLRWP</sequence>
<evidence type="ECO:0000313" key="1">
    <source>
        <dbReference type="EMBL" id="KIM76879.1"/>
    </source>
</evidence>
<gene>
    <name evidence="1" type="ORF">PILCRDRAFT_825879</name>
</gene>
<organism evidence="1 2">
    <name type="scientific">Piloderma croceum (strain F 1598)</name>
    <dbReference type="NCBI Taxonomy" id="765440"/>
    <lineage>
        <taxon>Eukaryota</taxon>
        <taxon>Fungi</taxon>
        <taxon>Dikarya</taxon>
        <taxon>Basidiomycota</taxon>
        <taxon>Agaricomycotina</taxon>
        <taxon>Agaricomycetes</taxon>
        <taxon>Agaricomycetidae</taxon>
        <taxon>Atheliales</taxon>
        <taxon>Atheliaceae</taxon>
        <taxon>Piloderma</taxon>
    </lineage>
</organism>
<proteinExistence type="predicted"/>
<protein>
    <submittedName>
        <fullName evidence="1">Uncharacterized protein</fullName>
    </submittedName>
</protein>
<dbReference type="InParanoid" id="A0A0C3FAD4"/>
<evidence type="ECO:0000313" key="2">
    <source>
        <dbReference type="Proteomes" id="UP000054166"/>
    </source>
</evidence>
<dbReference type="HOGENOM" id="CLU_2638949_0_0_1"/>
<reference evidence="1 2" key="1">
    <citation type="submission" date="2014-04" db="EMBL/GenBank/DDBJ databases">
        <authorList>
            <consortium name="DOE Joint Genome Institute"/>
            <person name="Kuo A."/>
            <person name="Tarkka M."/>
            <person name="Buscot F."/>
            <person name="Kohler A."/>
            <person name="Nagy L.G."/>
            <person name="Floudas D."/>
            <person name="Copeland A."/>
            <person name="Barry K.W."/>
            <person name="Cichocki N."/>
            <person name="Veneault-Fourrey C."/>
            <person name="LaButti K."/>
            <person name="Lindquist E.A."/>
            <person name="Lipzen A."/>
            <person name="Lundell T."/>
            <person name="Morin E."/>
            <person name="Murat C."/>
            <person name="Sun H."/>
            <person name="Tunlid A."/>
            <person name="Henrissat B."/>
            <person name="Grigoriev I.V."/>
            <person name="Hibbett D.S."/>
            <person name="Martin F."/>
            <person name="Nordberg H.P."/>
            <person name="Cantor M.N."/>
            <person name="Hua S.X."/>
        </authorList>
    </citation>
    <scope>NUCLEOTIDE SEQUENCE [LARGE SCALE GENOMIC DNA]</scope>
    <source>
        <strain evidence="1 2">F 1598</strain>
    </source>
</reference>
<reference evidence="2" key="2">
    <citation type="submission" date="2015-01" db="EMBL/GenBank/DDBJ databases">
        <title>Evolutionary Origins and Diversification of the Mycorrhizal Mutualists.</title>
        <authorList>
            <consortium name="DOE Joint Genome Institute"/>
            <consortium name="Mycorrhizal Genomics Consortium"/>
            <person name="Kohler A."/>
            <person name="Kuo A."/>
            <person name="Nagy L.G."/>
            <person name="Floudas D."/>
            <person name="Copeland A."/>
            <person name="Barry K.W."/>
            <person name="Cichocki N."/>
            <person name="Veneault-Fourrey C."/>
            <person name="LaButti K."/>
            <person name="Lindquist E.A."/>
            <person name="Lipzen A."/>
            <person name="Lundell T."/>
            <person name="Morin E."/>
            <person name="Murat C."/>
            <person name="Riley R."/>
            <person name="Ohm R."/>
            <person name="Sun H."/>
            <person name="Tunlid A."/>
            <person name="Henrissat B."/>
            <person name="Grigoriev I.V."/>
            <person name="Hibbett D.S."/>
            <person name="Martin F."/>
        </authorList>
    </citation>
    <scope>NUCLEOTIDE SEQUENCE [LARGE SCALE GENOMIC DNA]</scope>
    <source>
        <strain evidence="2">F 1598</strain>
    </source>
</reference>
<keyword evidence="2" id="KW-1185">Reference proteome</keyword>
<name>A0A0C3FAD4_PILCF</name>